<keyword evidence="1 3" id="KW-0807">Transducer</keyword>
<protein>
    <submittedName>
        <fullName evidence="7">Methyl-accepting chemotaxis protein</fullName>
    </submittedName>
</protein>
<proteinExistence type="inferred from homology"/>
<evidence type="ECO:0000259" key="5">
    <source>
        <dbReference type="PROSITE" id="PS50111"/>
    </source>
</evidence>
<keyword evidence="4" id="KW-0812">Transmembrane</keyword>
<dbReference type="Pfam" id="PF00672">
    <property type="entry name" value="HAMP"/>
    <property type="match status" value="1"/>
</dbReference>
<dbReference type="OrthoDB" id="107771at2"/>
<dbReference type="GO" id="GO:0007165">
    <property type="term" value="P:signal transduction"/>
    <property type="evidence" value="ECO:0007669"/>
    <property type="project" value="UniProtKB-KW"/>
</dbReference>
<sequence length="577" mass="61818">MKLIELIKRVKLAKLTKLTVGKKIAGGYGIVAILVALMSLFTHFKIGQINTSYEGMIESNLQKIELAQGFAVSFSNESVSLWRFSFTGDLSDAATFNNYSKQADLYLRQMEEIPASEKGKNILQDMKKHKLTYDEMANKVIQAKRNSDAGLVSQAMQEAGKPYQDTIASSEELLRTVRMFVKEEQKAQHEKTDQIQFMLFAISALVAVVGIGVGLTVSRKISRPIRLLTSNANEVARGNLVHDDVLVYSDDEISEVAHSFNTMKRNLQQLILQIVKTTDHVASSSEELTASAEQSALVTNQITTAISEVAAGTQTGASAIETAVTAVEQMTAGIQLMATNAGLVEGVTNKTVQAAQLGDDAVSSAVRQMESIEQTVTDSAGAVEKLGEKSHQIGKIVDTISGIAGQTNLLALNAAIEAARAGEQGRGFAVVADEVRKLAEQSQEAAKQIAGMIAQIQAETEAAVISMHSGSQEVKVGTEVVHAAGRAFQDIVGLISIVSAQVKEMSATIQQMADGSQQIVGSVHNIDEIGKHTADQTHTVSSAAEEQLASMQEIAASSQALSKLASELQEAVRQFKI</sequence>
<dbReference type="RefSeq" id="WP_091746479.1">
    <property type="nucleotide sequence ID" value="NZ_FODY01000010.1"/>
</dbReference>
<accession>A0A1H8V3B4</accession>
<evidence type="ECO:0000256" key="1">
    <source>
        <dbReference type="ARBA" id="ARBA00023224"/>
    </source>
</evidence>
<dbReference type="CDD" id="cd06225">
    <property type="entry name" value="HAMP"/>
    <property type="match status" value="1"/>
</dbReference>
<dbReference type="PROSITE" id="PS50111">
    <property type="entry name" value="CHEMOTAXIS_TRANSDUC_2"/>
    <property type="match status" value="1"/>
</dbReference>
<evidence type="ECO:0000259" key="6">
    <source>
        <dbReference type="PROSITE" id="PS50885"/>
    </source>
</evidence>
<feature type="transmembrane region" description="Helical" evidence="4">
    <location>
        <begin position="197"/>
        <end position="217"/>
    </location>
</feature>
<name>A0A1H8V3B4_9FIRM</name>
<gene>
    <name evidence="7" type="ORF">SAMN04490178_11056</name>
</gene>
<dbReference type="Pfam" id="PF00015">
    <property type="entry name" value="MCPsignal"/>
    <property type="match status" value="1"/>
</dbReference>
<evidence type="ECO:0000313" key="8">
    <source>
        <dbReference type="Proteomes" id="UP000198847"/>
    </source>
</evidence>
<keyword evidence="4" id="KW-1133">Transmembrane helix</keyword>
<feature type="domain" description="Methyl-accepting transducer" evidence="5">
    <location>
        <begin position="291"/>
        <end position="527"/>
    </location>
</feature>
<dbReference type="InterPro" id="IPR004089">
    <property type="entry name" value="MCPsignal_dom"/>
</dbReference>
<dbReference type="GO" id="GO:0016020">
    <property type="term" value="C:membrane"/>
    <property type="evidence" value="ECO:0007669"/>
    <property type="project" value="InterPro"/>
</dbReference>
<comment type="similarity">
    <text evidence="2">Belongs to the methyl-accepting chemotaxis (MCP) protein family.</text>
</comment>
<dbReference type="Gene3D" id="1.10.287.950">
    <property type="entry name" value="Methyl-accepting chemotaxis protein"/>
    <property type="match status" value="1"/>
</dbReference>
<feature type="domain" description="HAMP" evidence="6">
    <location>
        <begin position="219"/>
        <end position="272"/>
    </location>
</feature>
<dbReference type="InterPro" id="IPR024478">
    <property type="entry name" value="HlyB_4HB_MCP"/>
</dbReference>
<dbReference type="PROSITE" id="PS50885">
    <property type="entry name" value="HAMP"/>
    <property type="match status" value="1"/>
</dbReference>
<dbReference type="PANTHER" id="PTHR32089">
    <property type="entry name" value="METHYL-ACCEPTING CHEMOTAXIS PROTEIN MCPB"/>
    <property type="match status" value="1"/>
</dbReference>
<dbReference type="Gene3D" id="6.10.340.10">
    <property type="match status" value="1"/>
</dbReference>
<dbReference type="STRING" id="112903.SAMN04490178_11056"/>
<dbReference type="InterPro" id="IPR003660">
    <property type="entry name" value="HAMP_dom"/>
</dbReference>
<dbReference type="FunFam" id="1.10.287.950:FF:000001">
    <property type="entry name" value="Methyl-accepting chemotaxis sensory transducer"/>
    <property type="match status" value="1"/>
</dbReference>
<dbReference type="Proteomes" id="UP000198847">
    <property type="component" value="Unassembled WGS sequence"/>
</dbReference>
<dbReference type="PANTHER" id="PTHR32089:SF112">
    <property type="entry name" value="LYSOZYME-LIKE PROTEIN-RELATED"/>
    <property type="match status" value="1"/>
</dbReference>
<dbReference type="SUPFAM" id="SSF58104">
    <property type="entry name" value="Methyl-accepting chemotaxis protein (MCP) signaling domain"/>
    <property type="match status" value="1"/>
</dbReference>
<feature type="transmembrane region" description="Helical" evidence="4">
    <location>
        <begin position="20"/>
        <end position="41"/>
    </location>
</feature>
<reference evidence="7 8" key="1">
    <citation type="submission" date="2016-10" db="EMBL/GenBank/DDBJ databases">
        <authorList>
            <person name="de Groot N.N."/>
        </authorList>
    </citation>
    <scope>NUCLEOTIDE SEQUENCE [LARGE SCALE GENOMIC DNA]</scope>
    <source>
        <strain evidence="7 8">DSM 13305</strain>
    </source>
</reference>
<evidence type="ECO:0000256" key="3">
    <source>
        <dbReference type="PROSITE-ProRule" id="PRU00284"/>
    </source>
</evidence>
<evidence type="ECO:0000313" key="7">
    <source>
        <dbReference type="EMBL" id="SEP09876.1"/>
    </source>
</evidence>
<organism evidence="7 8">
    <name type="scientific">Propionispora vibrioides</name>
    <dbReference type="NCBI Taxonomy" id="112903"/>
    <lineage>
        <taxon>Bacteria</taxon>
        <taxon>Bacillati</taxon>
        <taxon>Bacillota</taxon>
        <taxon>Negativicutes</taxon>
        <taxon>Selenomonadales</taxon>
        <taxon>Sporomusaceae</taxon>
        <taxon>Propionispora</taxon>
    </lineage>
</organism>
<dbReference type="EMBL" id="FODY01000010">
    <property type="protein sequence ID" value="SEP09876.1"/>
    <property type="molecule type" value="Genomic_DNA"/>
</dbReference>
<dbReference type="SMART" id="SM00283">
    <property type="entry name" value="MA"/>
    <property type="match status" value="1"/>
</dbReference>
<keyword evidence="4" id="KW-0472">Membrane</keyword>
<dbReference type="SMART" id="SM00304">
    <property type="entry name" value="HAMP"/>
    <property type="match status" value="1"/>
</dbReference>
<dbReference type="GO" id="GO:0006935">
    <property type="term" value="P:chemotaxis"/>
    <property type="evidence" value="ECO:0007669"/>
    <property type="project" value="UniProtKB-ARBA"/>
</dbReference>
<keyword evidence="8" id="KW-1185">Reference proteome</keyword>
<dbReference type="AlphaFoldDB" id="A0A1H8V3B4"/>
<dbReference type="CDD" id="cd11386">
    <property type="entry name" value="MCP_signal"/>
    <property type="match status" value="1"/>
</dbReference>
<evidence type="ECO:0000256" key="2">
    <source>
        <dbReference type="ARBA" id="ARBA00029447"/>
    </source>
</evidence>
<dbReference type="Pfam" id="PF12729">
    <property type="entry name" value="4HB_MCP_1"/>
    <property type="match status" value="1"/>
</dbReference>
<evidence type="ECO:0000256" key="4">
    <source>
        <dbReference type="SAM" id="Phobius"/>
    </source>
</evidence>